<dbReference type="InterPro" id="IPR041289">
    <property type="entry name" value="Bact_RF_family3"/>
</dbReference>
<evidence type="ECO:0000313" key="1">
    <source>
        <dbReference type="EMBL" id="GCB89920.1"/>
    </source>
</evidence>
<name>A0A059W381_STRNR</name>
<dbReference type="STRING" id="68570.DC74_1783"/>
<proteinExistence type="predicted"/>
<dbReference type="Gene3D" id="3.30.1330.30">
    <property type="match status" value="1"/>
</dbReference>
<comment type="caution">
    <text evidence="1">The sequence shown here is derived from an EMBL/GenBank/DDBJ whole genome shotgun (WGS) entry which is preliminary data.</text>
</comment>
<dbReference type="SUPFAM" id="SSF55315">
    <property type="entry name" value="L30e-like"/>
    <property type="match status" value="1"/>
</dbReference>
<dbReference type="EMBL" id="BHXC01000006">
    <property type="protein sequence ID" value="GCB89920.1"/>
    <property type="molecule type" value="Genomic_DNA"/>
</dbReference>
<reference evidence="1 2" key="1">
    <citation type="journal article" date="2019" name="Microbiol. Resour. Announc.">
        <title>Draft Genome Sequence of the Most Traditional epsilon-Poly-l-Lysine Producer, Streptomyces albulus NBRC14147.</title>
        <authorList>
            <person name="Yamanaka K."/>
            <person name="Hamano Y."/>
        </authorList>
    </citation>
    <scope>NUCLEOTIDE SEQUENCE [LARGE SCALE GENOMIC DNA]</scope>
    <source>
        <strain evidence="1 2">NBRC 14147</strain>
    </source>
</reference>
<organism evidence="1 2">
    <name type="scientific">Streptomyces noursei</name>
    <name type="common">Streptomyces albulus</name>
    <dbReference type="NCBI Taxonomy" id="1971"/>
    <lineage>
        <taxon>Bacteria</taxon>
        <taxon>Bacillati</taxon>
        <taxon>Actinomycetota</taxon>
        <taxon>Actinomycetes</taxon>
        <taxon>Kitasatosporales</taxon>
        <taxon>Streptomycetaceae</taxon>
        <taxon>Streptomyces</taxon>
    </lineage>
</organism>
<accession>A0A059W381</accession>
<dbReference type="eggNOG" id="COG1503">
    <property type="taxonomic scope" value="Bacteria"/>
</dbReference>
<dbReference type="InterPro" id="IPR029064">
    <property type="entry name" value="Ribosomal_eL30-like_sf"/>
</dbReference>
<dbReference type="Pfam" id="PF18845">
    <property type="entry name" value="baeRF_family3"/>
    <property type="match status" value="1"/>
</dbReference>
<protein>
    <submittedName>
        <fullName evidence="1">Uncharacterized protein</fullName>
    </submittedName>
</protein>
<dbReference type="AlphaFoldDB" id="A0A059W381"/>
<gene>
    <name evidence="1" type="ORF">SALB_02613</name>
</gene>
<dbReference type="Proteomes" id="UP000288351">
    <property type="component" value="Unassembled WGS sequence"/>
</dbReference>
<sequence>MHAALSSADLAKLRRQRPYPAVSVLLPTHRREPDNAQDPVLLRNMLAEAKERLQADPNVSRERRIDVIEQLDKAAAEVDLAHAEDGMVLFAAPGEHQVWSLGCTVPARVVLSDTFLTRNLVAAHAAEHPFWVLALSADHVTLWSGAVDRLTEVRHGGFPLTRSLVDPDPEDQLQVGDVPSTFRNEHTRKFLREADTALATVLKADPRPLYVVGEAPALSLFDDAGTVMRGGTGLKIAVTQVPQAGLAAGPSESLWQAVRPYAEKRAEAEVADVLAQLDRARGRRTFAAGLDEIRQSAESGRVALLAVEENYRETVRETGGHVAPADPSARDAVDDIVDSIVERSLDTGAEVRFVPDGVLAEVGGIAGTLRY</sequence>
<evidence type="ECO:0000313" key="2">
    <source>
        <dbReference type="Proteomes" id="UP000288351"/>
    </source>
</evidence>
<dbReference type="RefSeq" id="WP_016575540.1">
    <property type="nucleotide sequence ID" value="NZ_BHXC01000006.1"/>
</dbReference>